<dbReference type="Pfam" id="PF16200">
    <property type="entry name" value="Band_7_C"/>
    <property type="match status" value="1"/>
</dbReference>
<proteinExistence type="inferred from homology"/>
<evidence type="ECO:0000256" key="3">
    <source>
        <dbReference type="ARBA" id="ARBA00023128"/>
    </source>
</evidence>
<gene>
    <name evidence="7" type="ORF">EJB05_09337</name>
</gene>
<name>A0A5J9W4Q9_9POAL</name>
<dbReference type="Gene3D" id="3.30.479.30">
    <property type="entry name" value="Band 7 domain"/>
    <property type="match status" value="1"/>
</dbReference>
<dbReference type="OrthoDB" id="434619at2759"/>
<feature type="non-terminal residue" evidence="7">
    <location>
        <position position="1"/>
    </location>
</feature>
<dbReference type="SUPFAM" id="SSF117892">
    <property type="entry name" value="Band 7/SPFH domain"/>
    <property type="match status" value="1"/>
</dbReference>
<evidence type="ECO:0000256" key="5">
    <source>
        <dbReference type="SAM" id="MobiDB-lite"/>
    </source>
</evidence>
<evidence type="ECO:0000259" key="6">
    <source>
        <dbReference type="SMART" id="SM00244"/>
    </source>
</evidence>
<dbReference type="PANTHER" id="PTHR43327:SF30">
    <property type="entry name" value="BAND 7 DOMAIN-CONTAINING PROTEIN"/>
    <property type="match status" value="1"/>
</dbReference>
<feature type="domain" description="Band 7" evidence="6">
    <location>
        <begin position="100"/>
        <end position="309"/>
    </location>
</feature>
<feature type="region of interest" description="Disordered" evidence="5">
    <location>
        <begin position="91"/>
        <end position="191"/>
    </location>
</feature>
<feature type="compositionally biased region" description="Low complexity" evidence="5">
    <location>
        <begin position="100"/>
        <end position="112"/>
    </location>
</feature>
<dbReference type="GO" id="GO:0016020">
    <property type="term" value="C:membrane"/>
    <property type="evidence" value="ECO:0007669"/>
    <property type="project" value="InterPro"/>
</dbReference>
<protein>
    <recommendedName>
        <fullName evidence="6">Band 7 domain-containing protein</fullName>
    </recommendedName>
</protein>
<dbReference type="SMART" id="SM00244">
    <property type="entry name" value="PHB"/>
    <property type="match status" value="1"/>
</dbReference>
<evidence type="ECO:0000313" key="7">
    <source>
        <dbReference type="EMBL" id="TVU42913.1"/>
    </source>
</evidence>
<dbReference type="InterPro" id="IPR050710">
    <property type="entry name" value="Band7/mec-2_domain"/>
</dbReference>
<comment type="subcellular location">
    <subcellularLocation>
        <location evidence="1">Mitochondrion</location>
    </subcellularLocation>
</comment>
<sequence>MLNATIAPQHLTTDDLRALLEDQRHLYHRVCELANHPSVLGFSSTRFKIMMLPDKYASHIQAFPEDKELIDNPIPNFFYLFMFFGGGCMPGSRRRRHTSSNRSVSEASNTGTSRRRNTASRRAPPTRVQPNANDDEDDDFMPMPPSRPPPPPEDPDDEAFSESILRERPSNSDFSAPPRPQPSSNPYSMDINFSNMHRRWDRRSLHGVPQRHIGAMKPSPRRKIMDPYLASYGVENPMFAVLQLAQTTMRSELGKITLDKTFEERDTLNEKIVRAINEAATDWGLKCIRYEIRDITPPHGIKAAMEMQAEAERKKRAQVLESEGAMLDQANRAKGEAEAILARSEATARGIRMVSEAMTSAGSTEAANLRVAEQYIKAFSNLAKTNNTMLLADVTNPAHFIAQAVKIYKNIDSNSKTGAGHPHLRDLDESEEKGPAALPSEASGMPPLIPEAEHEKTFSLQSRRNKH</sequence>
<keyword evidence="4" id="KW-0449">Lipoprotein</keyword>
<organism evidence="7 8">
    <name type="scientific">Eragrostis curvula</name>
    <name type="common">weeping love grass</name>
    <dbReference type="NCBI Taxonomy" id="38414"/>
    <lineage>
        <taxon>Eukaryota</taxon>
        <taxon>Viridiplantae</taxon>
        <taxon>Streptophyta</taxon>
        <taxon>Embryophyta</taxon>
        <taxon>Tracheophyta</taxon>
        <taxon>Spermatophyta</taxon>
        <taxon>Magnoliopsida</taxon>
        <taxon>Liliopsida</taxon>
        <taxon>Poales</taxon>
        <taxon>Poaceae</taxon>
        <taxon>PACMAD clade</taxon>
        <taxon>Chloridoideae</taxon>
        <taxon>Eragrostideae</taxon>
        <taxon>Eragrostidinae</taxon>
        <taxon>Eragrostis</taxon>
    </lineage>
</organism>
<evidence type="ECO:0000313" key="8">
    <source>
        <dbReference type="Proteomes" id="UP000324897"/>
    </source>
</evidence>
<dbReference type="InterPro" id="IPR001972">
    <property type="entry name" value="Stomatin_HflK_fam"/>
</dbReference>
<comment type="caution">
    <text evidence="7">The sequence shown here is derived from an EMBL/GenBank/DDBJ whole genome shotgun (WGS) entry which is preliminary data.</text>
</comment>
<evidence type="ECO:0000256" key="2">
    <source>
        <dbReference type="ARBA" id="ARBA00008164"/>
    </source>
</evidence>
<feature type="region of interest" description="Disordered" evidence="5">
    <location>
        <begin position="413"/>
        <end position="467"/>
    </location>
</feature>
<dbReference type="PANTHER" id="PTHR43327">
    <property type="entry name" value="STOMATIN-LIKE PROTEIN 2, MITOCHONDRIAL"/>
    <property type="match status" value="1"/>
</dbReference>
<dbReference type="Pfam" id="PF01145">
    <property type="entry name" value="Band_7"/>
    <property type="match status" value="1"/>
</dbReference>
<dbReference type="InterPro" id="IPR036013">
    <property type="entry name" value="Band_7/SPFH_dom_sf"/>
</dbReference>
<keyword evidence="8" id="KW-1185">Reference proteome</keyword>
<evidence type="ECO:0000256" key="1">
    <source>
        <dbReference type="ARBA" id="ARBA00004173"/>
    </source>
</evidence>
<dbReference type="AlphaFoldDB" id="A0A5J9W4Q9"/>
<dbReference type="CDD" id="cd08829">
    <property type="entry name" value="SPFH_paraslipin"/>
    <property type="match status" value="1"/>
</dbReference>
<evidence type="ECO:0000256" key="4">
    <source>
        <dbReference type="ARBA" id="ARBA00023288"/>
    </source>
</evidence>
<dbReference type="InterPro" id="IPR032435">
    <property type="entry name" value="STML2-like_C"/>
</dbReference>
<feature type="compositionally biased region" description="Polar residues" evidence="5">
    <location>
        <begin position="458"/>
        <end position="467"/>
    </location>
</feature>
<dbReference type="PRINTS" id="PR00721">
    <property type="entry name" value="STOMATIN"/>
</dbReference>
<dbReference type="GO" id="GO:0007005">
    <property type="term" value="P:mitochondrion organization"/>
    <property type="evidence" value="ECO:0007669"/>
    <property type="project" value="TreeGrafter"/>
</dbReference>
<keyword evidence="3" id="KW-0496">Mitochondrion</keyword>
<feature type="compositionally biased region" description="Pro residues" evidence="5">
    <location>
        <begin position="142"/>
        <end position="152"/>
    </location>
</feature>
<comment type="similarity">
    <text evidence="2">Belongs to the band 7/mec-2 family.</text>
</comment>
<dbReference type="InterPro" id="IPR001107">
    <property type="entry name" value="Band_7"/>
</dbReference>
<reference evidence="7 8" key="1">
    <citation type="journal article" date="2019" name="Sci. Rep.">
        <title>A high-quality genome of Eragrostis curvula grass provides insights into Poaceae evolution and supports new strategies to enhance forage quality.</title>
        <authorList>
            <person name="Carballo J."/>
            <person name="Santos B.A.C.M."/>
            <person name="Zappacosta D."/>
            <person name="Garbus I."/>
            <person name="Selva J.P."/>
            <person name="Gallo C.A."/>
            <person name="Diaz A."/>
            <person name="Albertini E."/>
            <person name="Caccamo M."/>
            <person name="Echenique V."/>
        </authorList>
    </citation>
    <scope>NUCLEOTIDE SEQUENCE [LARGE SCALE GENOMIC DNA]</scope>
    <source>
        <strain evidence="8">cv. Victoria</strain>
        <tissue evidence="7">Leaf</tissue>
    </source>
</reference>
<dbReference type="Gramene" id="TVU42913">
    <property type="protein sequence ID" value="TVU42913"/>
    <property type="gene ID" value="EJB05_09337"/>
</dbReference>
<dbReference type="GO" id="GO:0005739">
    <property type="term" value="C:mitochondrion"/>
    <property type="evidence" value="ECO:0007669"/>
    <property type="project" value="UniProtKB-SubCell"/>
</dbReference>
<dbReference type="Proteomes" id="UP000324897">
    <property type="component" value="Unassembled WGS sequence"/>
</dbReference>
<dbReference type="EMBL" id="RWGY01000005">
    <property type="protein sequence ID" value="TVU42913.1"/>
    <property type="molecule type" value="Genomic_DNA"/>
</dbReference>
<accession>A0A5J9W4Q9</accession>